<feature type="transmembrane region" description="Helical" evidence="2">
    <location>
        <begin position="276"/>
        <end position="297"/>
    </location>
</feature>
<feature type="transmembrane region" description="Helical" evidence="2">
    <location>
        <begin position="126"/>
        <end position="146"/>
    </location>
</feature>
<dbReference type="AlphaFoldDB" id="A0A4Y9Y9U5"/>
<evidence type="ECO:0000256" key="2">
    <source>
        <dbReference type="SAM" id="Phobius"/>
    </source>
</evidence>
<feature type="region of interest" description="Disordered" evidence="1">
    <location>
        <begin position="48"/>
        <end position="69"/>
    </location>
</feature>
<accession>A0A4Y9Y9U5</accession>
<keyword evidence="2" id="KW-1133">Transmembrane helix</keyword>
<dbReference type="Proteomes" id="UP000298390">
    <property type="component" value="Unassembled WGS sequence"/>
</dbReference>
<name>A0A4Y9Y9U5_9APHY</name>
<evidence type="ECO:0000313" key="4">
    <source>
        <dbReference type="Proteomes" id="UP000298390"/>
    </source>
</evidence>
<feature type="transmembrane region" description="Helical" evidence="2">
    <location>
        <begin position="166"/>
        <end position="189"/>
    </location>
</feature>
<feature type="region of interest" description="Disordered" evidence="1">
    <location>
        <begin position="1"/>
        <end position="27"/>
    </location>
</feature>
<reference evidence="3 4" key="1">
    <citation type="submission" date="2019-01" db="EMBL/GenBank/DDBJ databases">
        <title>Genome sequencing of the rare red list fungi Fomitopsis rosea.</title>
        <authorList>
            <person name="Buettner E."/>
            <person name="Kellner H."/>
        </authorList>
    </citation>
    <scope>NUCLEOTIDE SEQUENCE [LARGE SCALE GENOMIC DNA]</scope>
    <source>
        <strain evidence="3 4">DSM 105464</strain>
    </source>
</reference>
<comment type="caution">
    <text evidence="3">The sequence shown here is derived from an EMBL/GenBank/DDBJ whole genome shotgun (WGS) entry which is preliminary data.</text>
</comment>
<dbReference type="EMBL" id="SEKV01000416">
    <property type="protein sequence ID" value="TFY57599.1"/>
    <property type="molecule type" value="Genomic_DNA"/>
</dbReference>
<organism evidence="3 4">
    <name type="scientific">Rhodofomes roseus</name>
    <dbReference type="NCBI Taxonomy" id="34475"/>
    <lineage>
        <taxon>Eukaryota</taxon>
        <taxon>Fungi</taxon>
        <taxon>Dikarya</taxon>
        <taxon>Basidiomycota</taxon>
        <taxon>Agaricomycotina</taxon>
        <taxon>Agaricomycetes</taxon>
        <taxon>Polyporales</taxon>
        <taxon>Rhodofomes</taxon>
    </lineage>
</organism>
<feature type="transmembrane region" description="Helical" evidence="2">
    <location>
        <begin position="248"/>
        <end position="270"/>
    </location>
</feature>
<keyword evidence="2" id="KW-0472">Membrane</keyword>
<evidence type="ECO:0008006" key="5">
    <source>
        <dbReference type="Google" id="ProtNLM"/>
    </source>
</evidence>
<evidence type="ECO:0000313" key="3">
    <source>
        <dbReference type="EMBL" id="TFY57599.1"/>
    </source>
</evidence>
<keyword evidence="2" id="KW-0812">Transmembrane</keyword>
<evidence type="ECO:0000256" key="1">
    <source>
        <dbReference type="SAM" id="MobiDB-lite"/>
    </source>
</evidence>
<protein>
    <recommendedName>
        <fullName evidence="5">Transmembrane protein</fullName>
    </recommendedName>
</protein>
<sequence>MTHNPHGKSFFRETRRMTEEPRSMKSASSPFLLMEPAVLRTLTTSKSTTDVRATHNGRPVYDAGAPNGPAEHPIRNCEAHRSSETLSSSHASTLAYAGTQTDQDETDAQRRKDIMKELTKSWMDRLQLISVITTFFAATEGQLLVITTPADDNSPETRIRATANAILAGALVIHLCAAIISFLAAFFLVRYRLKEATKEEIKIETGITPASSHPDLKTGIWSTNPHLEEMGPFRGGPPTRLLEHLHTLCMWLALVGFALALAGALCYTWARLSLSASVFATACLGVAWFAAIGAVVVTM</sequence>
<gene>
    <name evidence="3" type="ORF">EVJ58_g6926</name>
</gene>
<feature type="compositionally biased region" description="Basic and acidic residues" evidence="1">
    <location>
        <begin position="10"/>
        <end position="23"/>
    </location>
</feature>
<proteinExistence type="predicted"/>